<organism evidence="2 3">
    <name type="scientific">Aquisphaera giovannonii</name>
    <dbReference type="NCBI Taxonomy" id="406548"/>
    <lineage>
        <taxon>Bacteria</taxon>
        <taxon>Pseudomonadati</taxon>
        <taxon>Planctomycetota</taxon>
        <taxon>Planctomycetia</taxon>
        <taxon>Isosphaerales</taxon>
        <taxon>Isosphaeraceae</taxon>
        <taxon>Aquisphaera</taxon>
    </lineage>
</organism>
<evidence type="ECO:0008006" key="4">
    <source>
        <dbReference type="Google" id="ProtNLM"/>
    </source>
</evidence>
<proteinExistence type="predicted"/>
<sequence>MALVDPYEPCPCGSGKKYKWCCQKAETYLERSIRLEDTAQADAVLAPIEEGLAKLPGNNMLLLRKATYLASLERDEEAVKALDIILSRDPANPAALDTLARLVLTEEGPTPIVARLQDALKSADAGARARLGELALMLGDALARHGDIPAALKHIELAAEITDRQEDLAAEARQILADYRRDPRFTPWLKQPLALSLPPDGLDPHAVETFNQALGWAKDGLWDSAAAAFELLSANPDAARVADRNLGICRLWLAEDAAATAALRRSIAGLPATTEAVDTAVLIELIDPATDPEPVEEVSLTWPIRDRHDLLARLKGNEAVAQEDTPPSEEPGDPDPDTVVFLLLDLPKPRDTEGLSPEKIPVARAEIAVGAESVRLVTFDDGRLNSVMDQFTSIAGTSVPPSHPKTKAIRRADRSEVATEWRWYLPPDLDEDEVRRLETERLVHFYRERWADIPQAVLGGKSPAQLAGAGNAEVPLRAAVLILEAANVGIPVDWAALRARLNIPAEPPIDPASVAIGEVPVGRLHLVPVEGLDDDRLVALDRLATTYGLTGTALACCKEIVRRGTPIANGKISPVATYTTLIGDAVRRGDREAAFQALADGRAASIAAGTAAAEAAWDLTQFQLSVRFEQPDTWVPLLVSLTERYKGDRGFTQVMSSLLVQMGLLRPVPVRDRPGEFAMDTRLLERLIGLYGPKVQAASDYLGISATKGGIWTPGGSEGKGGGAIWTPGSDATAPEQGGDKPRIILAR</sequence>
<accession>A0A5B9W9X5</accession>
<dbReference type="InterPro" id="IPR004027">
    <property type="entry name" value="SEC_C_motif"/>
</dbReference>
<dbReference type="AlphaFoldDB" id="A0A5B9W9X5"/>
<dbReference type="Proteomes" id="UP000324233">
    <property type="component" value="Chromosome"/>
</dbReference>
<gene>
    <name evidence="2" type="ORF">OJF2_58240</name>
</gene>
<dbReference type="EMBL" id="CP042997">
    <property type="protein sequence ID" value="QEH37237.1"/>
    <property type="molecule type" value="Genomic_DNA"/>
</dbReference>
<dbReference type="Pfam" id="PF02810">
    <property type="entry name" value="SEC-C"/>
    <property type="match status" value="1"/>
</dbReference>
<reference evidence="2 3" key="1">
    <citation type="submission" date="2019-08" db="EMBL/GenBank/DDBJ databases">
        <title>Deep-cultivation of Planctomycetes and their phenomic and genomic characterization uncovers novel biology.</title>
        <authorList>
            <person name="Wiegand S."/>
            <person name="Jogler M."/>
            <person name="Boedeker C."/>
            <person name="Pinto D."/>
            <person name="Vollmers J."/>
            <person name="Rivas-Marin E."/>
            <person name="Kohn T."/>
            <person name="Peeters S.H."/>
            <person name="Heuer A."/>
            <person name="Rast P."/>
            <person name="Oberbeckmann S."/>
            <person name="Bunk B."/>
            <person name="Jeske O."/>
            <person name="Meyerdierks A."/>
            <person name="Storesund J.E."/>
            <person name="Kallscheuer N."/>
            <person name="Luecker S."/>
            <person name="Lage O.M."/>
            <person name="Pohl T."/>
            <person name="Merkel B.J."/>
            <person name="Hornburger P."/>
            <person name="Mueller R.-W."/>
            <person name="Bruemmer F."/>
            <person name="Labrenz M."/>
            <person name="Spormann A.M."/>
            <person name="Op den Camp H."/>
            <person name="Overmann J."/>
            <person name="Amann R."/>
            <person name="Jetten M.S.M."/>
            <person name="Mascher T."/>
            <person name="Medema M.H."/>
            <person name="Devos D.P."/>
            <person name="Kaster A.-K."/>
            <person name="Ovreas L."/>
            <person name="Rohde M."/>
            <person name="Galperin M.Y."/>
            <person name="Jogler C."/>
        </authorList>
    </citation>
    <scope>NUCLEOTIDE SEQUENCE [LARGE SCALE GENOMIC DNA]</scope>
    <source>
        <strain evidence="2 3">OJF2</strain>
    </source>
</reference>
<dbReference type="SUPFAM" id="SSF48452">
    <property type="entry name" value="TPR-like"/>
    <property type="match status" value="1"/>
</dbReference>
<dbReference type="Gene3D" id="1.25.40.10">
    <property type="entry name" value="Tetratricopeptide repeat domain"/>
    <property type="match status" value="1"/>
</dbReference>
<keyword evidence="3" id="KW-1185">Reference proteome</keyword>
<dbReference type="SUPFAM" id="SSF103642">
    <property type="entry name" value="Sec-C motif"/>
    <property type="match status" value="1"/>
</dbReference>
<name>A0A5B9W9X5_9BACT</name>
<dbReference type="InterPro" id="IPR011990">
    <property type="entry name" value="TPR-like_helical_dom_sf"/>
</dbReference>
<protein>
    <recommendedName>
        <fullName evidence="4">SEC-C motif protein</fullName>
    </recommendedName>
</protein>
<feature type="region of interest" description="Disordered" evidence="1">
    <location>
        <begin position="717"/>
        <end position="742"/>
    </location>
</feature>
<evidence type="ECO:0000256" key="1">
    <source>
        <dbReference type="SAM" id="MobiDB-lite"/>
    </source>
</evidence>
<evidence type="ECO:0000313" key="3">
    <source>
        <dbReference type="Proteomes" id="UP000324233"/>
    </source>
</evidence>
<dbReference type="RefSeq" id="WP_168222103.1">
    <property type="nucleotide sequence ID" value="NZ_CP042997.1"/>
</dbReference>
<dbReference type="KEGG" id="agv:OJF2_58240"/>
<evidence type="ECO:0000313" key="2">
    <source>
        <dbReference type="EMBL" id="QEH37237.1"/>
    </source>
</evidence>